<dbReference type="InterPro" id="IPR012545">
    <property type="entry name" value="DUF1697"/>
</dbReference>
<gene>
    <name evidence="1" type="ORF">GRI89_00165</name>
</gene>
<protein>
    <submittedName>
        <fullName evidence="1">DUF1697 domain-containing protein</fullName>
    </submittedName>
</protein>
<dbReference type="PIRSF" id="PIRSF008502">
    <property type="entry name" value="UCP008502"/>
    <property type="match status" value="1"/>
</dbReference>
<dbReference type="Pfam" id="PF08002">
    <property type="entry name" value="DUF1697"/>
    <property type="match status" value="1"/>
</dbReference>
<comment type="caution">
    <text evidence="1">The sequence shown here is derived from an EMBL/GenBank/DDBJ whole genome shotgun (WGS) entry which is preliminary data.</text>
</comment>
<dbReference type="SUPFAM" id="SSF160379">
    <property type="entry name" value="SP0830-like"/>
    <property type="match status" value="1"/>
</dbReference>
<keyword evidence="2" id="KW-1185">Reference proteome</keyword>
<evidence type="ECO:0000313" key="2">
    <source>
        <dbReference type="Proteomes" id="UP000433652"/>
    </source>
</evidence>
<evidence type="ECO:0000313" key="1">
    <source>
        <dbReference type="EMBL" id="MXO57961.1"/>
    </source>
</evidence>
<proteinExistence type="predicted"/>
<reference evidence="1 2" key="1">
    <citation type="submission" date="2019-12" db="EMBL/GenBank/DDBJ databases">
        <title>Genomic-based taxomic classification of the family Erythrobacteraceae.</title>
        <authorList>
            <person name="Xu L."/>
        </authorList>
    </citation>
    <scope>NUCLEOTIDE SEQUENCE [LARGE SCALE GENOMIC DNA]</scope>
    <source>
        <strain evidence="1 2">MCCC 1K01500</strain>
    </source>
</reference>
<dbReference type="Proteomes" id="UP000433652">
    <property type="component" value="Unassembled WGS sequence"/>
</dbReference>
<dbReference type="AlphaFoldDB" id="A0A6I4SPX2"/>
<dbReference type="PANTHER" id="PTHR36439:SF1">
    <property type="entry name" value="DUF1697 DOMAIN-CONTAINING PROTEIN"/>
    <property type="match status" value="1"/>
</dbReference>
<organism evidence="1 2">
    <name type="scientific">Croceibacterium salegens</name>
    <dbReference type="NCBI Taxonomy" id="1737568"/>
    <lineage>
        <taxon>Bacteria</taxon>
        <taxon>Pseudomonadati</taxon>
        <taxon>Pseudomonadota</taxon>
        <taxon>Alphaproteobacteria</taxon>
        <taxon>Sphingomonadales</taxon>
        <taxon>Erythrobacteraceae</taxon>
        <taxon>Croceibacterium</taxon>
    </lineage>
</organism>
<dbReference type="PANTHER" id="PTHR36439">
    <property type="entry name" value="BLL4334 PROTEIN"/>
    <property type="match status" value="1"/>
</dbReference>
<name>A0A6I4SPX2_9SPHN</name>
<sequence>MTRYVALLGSINVGGNRLKMADLREALEREDFENVETVVASGNVLFDHDERPSDGLGEKIAYVVRDRFGFDTFAAVRSRDELAASISGNPFAEDGEPKQVHTLFLAEPFDTKAFEDFAAGYAGPERLACAVREIFVDFCGGVADSKLGQAMSKARVGGRATARNINSLRRILDKMG</sequence>
<dbReference type="RefSeq" id="WP_159791257.1">
    <property type="nucleotide sequence ID" value="NZ_WTYM01000020.1"/>
</dbReference>
<dbReference type="OrthoDB" id="9806494at2"/>
<dbReference type="EMBL" id="WTYM01000020">
    <property type="protein sequence ID" value="MXO57961.1"/>
    <property type="molecule type" value="Genomic_DNA"/>
</dbReference>
<accession>A0A6I4SPX2</accession>
<dbReference type="Gene3D" id="3.30.70.1280">
    <property type="entry name" value="SP0830-like domains"/>
    <property type="match status" value="1"/>
</dbReference>